<dbReference type="InterPro" id="IPR029044">
    <property type="entry name" value="Nucleotide-diphossugar_trans"/>
</dbReference>
<dbReference type="Pfam" id="PF00535">
    <property type="entry name" value="Glycos_transf_2"/>
    <property type="match status" value="1"/>
</dbReference>
<dbReference type="Gene3D" id="3.90.550.10">
    <property type="entry name" value="Spore Coat Polysaccharide Biosynthesis Protein SpsA, Chain A"/>
    <property type="match status" value="1"/>
</dbReference>
<evidence type="ECO:0000313" key="5">
    <source>
        <dbReference type="Proteomes" id="UP000447545"/>
    </source>
</evidence>
<feature type="domain" description="Glycosyltransferase 2-like" evidence="2">
    <location>
        <begin position="8"/>
        <end position="117"/>
    </location>
</feature>
<feature type="domain" description="Galactosyltransferase C-terminal" evidence="3">
    <location>
        <begin position="182"/>
        <end position="239"/>
    </location>
</feature>
<evidence type="ECO:0000259" key="2">
    <source>
        <dbReference type="Pfam" id="PF00535"/>
    </source>
</evidence>
<dbReference type="GO" id="GO:0016740">
    <property type="term" value="F:transferase activity"/>
    <property type="evidence" value="ECO:0007669"/>
    <property type="project" value="UniProtKB-KW"/>
</dbReference>
<dbReference type="SUPFAM" id="SSF53448">
    <property type="entry name" value="Nucleotide-diphospho-sugar transferases"/>
    <property type="match status" value="1"/>
</dbReference>
<dbReference type="InterPro" id="IPR001173">
    <property type="entry name" value="Glyco_trans_2-like"/>
</dbReference>
<reference evidence="4 5" key="1">
    <citation type="submission" date="2019-11" db="EMBL/GenBank/DDBJ databases">
        <title>Winogradskyella ouciana sp. nov., isolated from the hadal seawater of the Mariana Trench.</title>
        <authorList>
            <person name="Liu R."/>
        </authorList>
    </citation>
    <scope>NUCLEOTIDE SEQUENCE [LARGE SCALE GENOMIC DNA]</scope>
    <source>
        <strain evidence="4 5">ZXX205</strain>
    </source>
</reference>
<evidence type="ECO:0000256" key="1">
    <source>
        <dbReference type="ARBA" id="ARBA00022679"/>
    </source>
</evidence>
<dbReference type="InterPro" id="IPR027791">
    <property type="entry name" value="Galactosyl_T_C"/>
</dbReference>
<dbReference type="Pfam" id="PF02709">
    <property type="entry name" value="Glyco_transf_7C"/>
    <property type="match status" value="1"/>
</dbReference>
<evidence type="ECO:0000313" key="4">
    <source>
        <dbReference type="EMBL" id="MTE27626.1"/>
    </source>
</evidence>
<proteinExistence type="predicted"/>
<sequence length="273" mass="31397">MQSDLKASVIISTYNQPEWLELVLHSYGIQTEMDFEIIIADDGSDERTKRVIDKFSAESKLNVTYVWQKDEGFQKTKILNKAILASNADYLIFTDGDCIAREDFVKTHLSLKRKNNALSGGYFKLTKKISNSITKDIISEQKCFDRDWLLAKGQPKTFKLNKLTTSDFKSRFLNAITPTKATFDGMNVSCYKSDILAVNGFDERMQYGGEDREVGERMMNNGIKFLQVRYSAICVHLHHDRPYRNTEAEVLNQQIRATTKREKAKWTVFGIKT</sequence>
<name>A0A7K1GEA7_9FLAO</name>
<gene>
    <name evidence="4" type="ORF">F1003_11845</name>
</gene>
<keyword evidence="5" id="KW-1185">Reference proteome</keyword>
<dbReference type="RefSeq" id="WP_155089650.1">
    <property type="nucleotide sequence ID" value="NZ_WJYA01000007.1"/>
</dbReference>
<dbReference type="Proteomes" id="UP000447545">
    <property type="component" value="Unassembled WGS sequence"/>
</dbReference>
<evidence type="ECO:0000259" key="3">
    <source>
        <dbReference type="Pfam" id="PF02709"/>
    </source>
</evidence>
<comment type="caution">
    <text evidence="4">The sequence shown here is derived from an EMBL/GenBank/DDBJ whole genome shotgun (WGS) entry which is preliminary data.</text>
</comment>
<dbReference type="PANTHER" id="PTHR43685">
    <property type="entry name" value="GLYCOSYLTRANSFERASE"/>
    <property type="match status" value="1"/>
</dbReference>
<protein>
    <submittedName>
        <fullName evidence="4">Glycosyltransferase</fullName>
    </submittedName>
</protein>
<dbReference type="CDD" id="cd06420">
    <property type="entry name" value="GT2_Chondriotin_Pol_N"/>
    <property type="match status" value="1"/>
</dbReference>
<dbReference type="InterPro" id="IPR050834">
    <property type="entry name" value="Glycosyltransf_2"/>
</dbReference>
<dbReference type="AlphaFoldDB" id="A0A7K1GEA7"/>
<dbReference type="PANTHER" id="PTHR43685:SF3">
    <property type="entry name" value="SLR2126 PROTEIN"/>
    <property type="match status" value="1"/>
</dbReference>
<organism evidence="4 5">
    <name type="scientific">Winogradskyella ouciana</name>
    <dbReference type="NCBI Taxonomy" id="2608631"/>
    <lineage>
        <taxon>Bacteria</taxon>
        <taxon>Pseudomonadati</taxon>
        <taxon>Bacteroidota</taxon>
        <taxon>Flavobacteriia</taxon>
        <taxon>Flavobacteriales</taxon>
        <taxon>Flavobacteriaceae</taxon>
        <taxon>Winogradskyella</taxon>
    </lineage>
</organism>
<keyword evidence="1 4" id="KW-0808">Transferase</keyword>
<accession>A0A7K1GEA7</accession>
<dbReference type="EMBL" id="WJYA01000007">
    <property type="protein sequence ID" value="MTE27626.1"/>
    <property type="molecule type" value="Genomic_DNA"/>
</dbReference>